<dbReference type="EMBL" id="SDWV01000001">
    <property type="protein sequence ID" value="RYC14562.1"/>
    <property type="molecule type" value="Genomic_DNA"/>
</dbReference>
<keyword evidence="2" id="KW-1185">Reference proteome</keyword>
<dbReference type="Proteomes" id="UP000291101">
    <property type="component" value="Unassembled WGS sequence"/>
</dbReference>
<protein>
    <submittedName>
        <fullName evidence="1">Uncharacterized protein</fullName>
    </submittedName>
</protein>
<dbReference type="AlphaFoldDB" id="A0A4Q2T734"/>
<dbReference type="RefSeq" id="WP_129423470.1">
    <property type="nucleotide sequence ID" value="NZ_SDWV01000001.1"/>
</dbReference>
<proteinExistence type="predicted"/>
<accession>A0A4Q2T734</accession>
<reference evidence="1 2" key="1">
    <citation type="submission" date="2019-01" db="EMBL/GenBank/DDBJ databases">
        <title>Novel species of Nocardioides.</title>
        <authorList>
            <person name="Liu Q."/>
            <person name="X Y.-H."/>
        </authorList>
    </citation>
    <scope>NUCLEOTIDE SEQUENCE [LARGE SCALE GENOMIC DNA]</scope>
    <source>
        <strain evidence="1 2">HLT2-9</strain>
    </source>
</reference>
<evidence type="ECO:0000313" key="1">
    <source>
        <dbReference type="EMBL" id="RYC14562.1"/>
    </source>
</evidence>
<comment type="caution">
    <text evidence="1">The sequence shown here is derived from an EMBL/GenBank/DDBJ whole genome shotgun (WGS) entry which is preliminary data.</text>
</comment>
<organism evidence="1 2">
    <name type="scientific">Nocardioides zhouii</name>
    <dbReference type="NCBI Taxonomy" id="1168729"/>
    <lineage>
        <taxon>Bacteria</taxon>
        <taxon>Bacillati</taxon>
        <taxon>Actinomycetota</taxon>
        <taxon>Actinomycetes</taxon>
        <taxon>Propionibacteriales</taxon>
        <taxon>Nocardioidaceae</taxon>
        <taxon>Nocardioides</taxon>
    </lineage>
</organism>
<name>A0A4Q2T734_9ACTN</name>
<evidence type="ECO:0000313" key="2">
    <source>
        <dbReference type="Proteomes" id="UP000291101"/>
    </source>
</evidence>
<gene>
    <name evidence="1" type="ORF">EUA94_00075</name>
</gene>
<sequence length="181" mass="20031">MTASQYLRIALERALAEESGVIVGAVETATRDQLDRLSEDLQGDLRAAVALELARRLDVDPSNGAQHARELGRLLTELEKTYLGSAVDRTPVEEIRSRRLLRLLGYGITAPDGRQLSQPNPNANTDVSRLVSFEPRDWHPVDDLAAAGEWWSRREEFEAEFGTNLPIEGVGPDAPFDPDTL</sequence>